<feature type="transmembrane region" description="Helical" evidence="7">
    <location>
        <begin position="79"/>
        <end position="98"/>
    </location>
</feature>
<organism evidence="9 10">
    <name type="scientific">Amycolatopsis arida</name>
    <dbReference type="NCBI Taxonomy" id="587909"/>
    <lineage>
        <taxon>Bacteria</taxon>
        <taxon>Bacillati</taxon>
        <taxon>Actinomycetota</taxon>
        <taxon>Actinomycetes</taxon>
        <taxon>Pseudonocardiales</taxon>
        <taxon>Pseudonocardiaceae</taxon>
        <taxon>Amycolatopsis</taxon>
    </lineage>
</organism>
<dbReference type="PROSITE" id="PS50850">
    <property type="entry name" value="MFS"/>
    <property type="match status" value="1"/>
</dbReference>
<reference evidence="10" key="1">
    <citation type="submission" date="2016-10" db="EMBL/GenBank/DDBJ databases">
        <authorList>
            <person name="Varghese N."/>
            <person name="Submissions S."/>
        </authorList>
    </citation>
    <scope>NUCLEOTIDE SEQUENCE [LARGE SCALE GENOMIC DNA]</scope>
    <source>
        <strain evidence="10">CGMCC 4.5579</strain>
    </source>
</reference>
<evidence type="ECO:0000256" key="2">
    <source>
        <dbReference type="ARBA" id="ARBA00022448"/>
    </source>
</evidence>
<dbReference type="GO" id="GO:0022857">
    <property type="term" value="F:transmembrane transporter activity"/>
    <property type="evidence" value="ECO:0007669"/>
    <property type="project" value="InterPro"/>
</dbReference>
<dbReference type="PANTHER" id="PTHR42718:SF46">
    <property type="entry name" value="BLR6921 PROTEIN"/>
    <property type="match status" value="1"/>
</dbReference>
<evidence type="ECO:0000256" key="3">
    <source>
        <dbReference type="ARBA" id="ARBA00022475"/>
    </source>
</evidence>
<name>A0A1I6AJH1_9PSEU</name>
<dbReference type="EMBL" id="FOWW01000013">
    <property type="protein sequence ID" value="SFQ68849.1"/>
    <property type="molecule type" value="Genomic_DNA"/>
</dbReference>
<dbReference type="OrthoDB" id="7375466at2"/>
<dbReference type="InterPro" id="IPR036259">
    <property type="entry name" value="MFS_trans_sf"/>
</dbReference>
<keyword evidence="3" id="KW-1003">Cell membrane</keyword>
<accession>A0A1I6AJH1</accession>
<evidence type="ECO:0000256" key="5">
    <source>
        <dbReference type="ARBA" id="ARBA00022989"/>
    </source>
</evidence>
<dbReference type="PANTHER" id="PTHR42718">
    <property type="entry name" value="MAJOR FACILITATOR SUPERFAMILY MULTIDRUG TRANSPORTER MFSC"/>
    <property type="match status" value="1"/>
</dbReference>
<feature type="transmembrane region" description="Helical" evidence="7">
    <location>
        <begin position="49"/>
        <end position="67"/>
    </location>
</feature>
<dbReference type="Gene3D" id="1.20.1250.20">
    <property type="entry name" value="MFS general substrate transporter like domains"/>
    <property type="match status" value="1"/>
</dbReference>
<dbReference type="Gene3D" id="1.20.1720.10">
    <property type="entry name" value="Multidrug resistance protein D"/>
    <property type="match status" value="1"/>
</dbReference>
<keyword evidence="10" id="KW-1185">Reference proteome</keyword>
<evidence type="ECO:0000256" key="4">
    <source>
        <dbReference type="ARBA" id="ARBA00022692"/>
    </source>
</evidence>
<feature type="transmembrane region" description="Helical" evidence="7">
    <location>
        <begin position="140"/>
        <end position="159"/>
    </location>
</feature>
<evidence type="ECO:0000259" key="8">
    <source>
        <dbReference type="PROSITE" id="PS50850"/>
    </source>
</evidence>
<feature type="transmembrane region" description="Helical" evidence="7">
    <location>
        <begin position="428"/>
        <end position="447"/>
    </location>
</feature>
<feature type="transmembrane region" description="Helical" evidence="7">
    <location>
        <begin position="301"/>
        <end position="319"/>
    </location>
</feature>
<dbReference type="STRING" id="587909.SAMN05421810_1137"/>
<dbReference type="InterPro" id="IPR005829">
    <property type="entry name" value="Sugar_transporter_CS"/>
</dbReference>
<feature type="transmembrane region" description="Helical" evidence="7">
    <location>
        <begin position="326"/>
        <end position="348"/>
    </location>
</feature>
<evidence type="ECO:0000256" key="1">
    <source>
        <dbReference type="ARBA" id="ARBA00004651"/>
    </source>
</evidence>
<dbReference type="InterPro" id="IPR020846">
    <property type="entry name" value="MFS_dom"/>
</dbReference>
<evidence type="ECO:0000256" key="7">
    <source>
        <dbReference type="SAM" id="Phobius"/>
    </source>
</evidence>
<dbReference type="AlphaFoldDB" id="A0A1I6AJH1"/>
<feature type="transmembrane region" description="Helical" evidence="7">
    <location>
        <begin position="402"/>
        <end position="422"/>
    </location>
</feature>
<comment type="subcellular location">
    <subcellularLocation>
        <location evidence="1">Cell membrane</location>
        <topology evidence="1">Multi-pass membrane protein</topology>
    </subcellularLocation>
</comment>
<dbReference type="PROSITE" id="PS00216">
    <property type="entry name" value="SUGAR_TRANSPORT_1"/>
    <property type="match status" value="1"/>
</dbReference>
<keyword evidence="2" id="KW-0813">Transport</keyword>
<gene>
    <name evidence="9" type="ORF">SAMN05421810_1137</name>
</gene>
<feature type="transmembrane region" description="Helical" evidence="7">
    <location>
        <begin position="265"/>
        <end position="289"/>
    </location>
</feature>
<keyword evidence="5 7" id="KW-1133">Transmembrane helix</keyword>
<keyword evidence="4 7" id="KW-0812">Transmembrane</keyword>
<keyword evidence="6 7" id="KW-0472">Membrane</keyword>
<dbReference type="RefSeq" id="WP_092536140.1">
    <property type="nucleotide sequence ID" value="NZ_FOWW01000013.1"/>
</dbReference>
<evidence type="ECO:0000313" key="9">
    <source>
        <dbReference type="EMBL" id="SFQ68849.1"/>
    </source>
</evidence>
<dbReference type="GO" id="GO:0005886">
    <property type="term" value="C:plasma membrane"/>
    <property type="evidence" value="ECO:0007669"/>
    <property type="project" value="UniProtKB-SubCell"/>
</dbReference>
<dbReference type="Pfam" id="PF07690">
    <property type="entry name" value="MFS_1"/>
    <property type="match status" value="1"/>
</dbReference>
<feature type="transmembrane region" description="Helical" evidence="7">
    <location>
        <begin position="110"/>
        <end position="128"/>
    </location>
</feature>
<feature type="transmembrane region" description="Helical" evidence="7">
    <location>
        <begin position="354"/>
        <end position="381"/>
    </location>
</feature>
<evidence type="ECO:0000256" key="6">
    <source>
        <dbReference type="ARBA" id="ARBA00023136"/>
    </source>
</evidence>
<proteinExistence type="predicted"/>
<feature type="domain" description="Major facilitator superfamily (MFS) profile" evidence="8">
    <location>
        <begin position="12"/>
        <end position="450"/>
    </location>
</feature>
<sequence>MTERGGRPAQRLVHLLAGVQLLVMLTVNVPIVAVPVIQRQMGVAPVHSQFIVTTYALVWGALLLLAGRVADLAGRRRPLLAGLLLLAAGSGLGAAAPATPVLVAARAMQGGGAALAGTAALSLLVTLLPDGPARRRAFALFGQMTAVGSVAGLVLGGALTDLVGWRAIFLPSLLLAGALIGGAARWVPPDARSFSWPEFDLPGAATASAGIGLLVFAISRAEQSTEKALAGGAVAAALLAAFALLERRAAHPLLPLSLVTRRNTVAALVATVLIWSSFASLFFHLAFLLQRALHYTPLQSALAYLPVTVATALSGRVAAAGRLSPHLGLVTLGGGLAIAAGSATVSAAGAGGGFLWPVLPGLVLAGTGLGLAIVAIQILVFRGAAERSSGVLAGLLTTAQETASAVGTTVFATLAVAIGGLGGITTTLFWGAAAALAGGLLGALLAPRQGSRSLPARPSGESQP</sequence>
<feature type="transmembrane region" description="Helical" evidence="7">
    <location>
        <begin position="165"/>
        <end position="187"/>
    </location>
</feature>
<dbReference type="SUPFAM" id="SSF103473">
    <property type="entry name" value="MFS general substrate transporter"/>
    <property type="match status" value="1"/>
</dbReference>
<feature type="transmembrane region" description="Helical" evidence="7">
    <location>
        <begin position="199"/>
        <end position="221"/>
    </location>
</feature>
<protein>
    <submittedName>
        <fullName evidence="9">Major Facilitator Superfamily protein</fullName>
    </submittedName>
</protein>
<feature type="transmembrane region" description="Helical" evidence="7">
    <location>
        <begin position="12"/>
        <end position="37"/>
    </location>
</feature>
<evidence type="ECO:0000313" key="10">
    <source>
        <dbReference type="Proteomes" id="UP000198727"/>
    </source>
</evidence>
<dbReference type="InterPro" id="IPR011701">
    <property type="entry name" value="MFS"/>
</dbReference>
<feature type="transmembrane region" description="Helical" evidence="7">
    <location>
        <begin position="227"/>
        <end position="245"/>
    </location>
</feature>
<dbReference type="Proteomes" id="UP000198727">
    <property type="component" value="Unassembled WGS sequence"/>
</dbReference>